<evidence type="ECO:0000313" key="4">
    <source>
        <dbReference type="Proteomes" id="UP001146120"/>
    </source>
</evidence>
<name>A0AAV2YIG4_9STRA</name>
<comment type="caution">
    <text evidence="3">The sequence shown here is derived from an EMBL/GenBank/DDBJ whole genome shotgun (WGS) entry which is preliminary data.</text>
</comment>
<organism evidence="3 4">
    <name type="scientific">Lagenidium giganteum</name>
    <dbReference type="NCBI Taxonomy" id="4803"/>
    <lineage>
        <taxon>Eukaryota</taxon>
        <taxon>Sar</taxon>
        <taxon>Stramenopiles</taxon>
        <taxon>Oomycota</taxon>
        <taxon>Peronosporomycetes</taxon>
        <taxon>Pythiales</taxon>
        <taxon>Pythiaceae</taxon>
    </lineage>
</organism>
<feature type="region of interest" description="Disordered" evidence="2">
    <location>
        <begin position="677"/>
        <end position="697"/>
    </location>
</feature>
<gene>
    <name evidence="3" type="ORF">N0F65_012357</name>
</gene>
<keyword evidence="4" id="KW-1185">Reference proteome</keyword>
<feature type="compositionally biased region" description="Low complexity" evidence="2">
    <location>
        <begin position="28"/>
        <end position="50"/>
    </location>
</feature>
<dbReference type="EMBL" id="DAKRPA010000233">
    <property type="protein sequence ID" value="DAZ94777.1"/>
    <property type="molecule type" value="Genomic_DNA"/>
</dbReference>
<evidence type="ECO:0000256" key="1">
    <source>
        <dbReference type="SAM" id="Coils"/>
    </source>
</evidence>
<proteinExistence type="predicted"/>
<feature type="compositionally biased region" description="Pro residues" evidence="2">
    <location>
        <begin position="178"/>
        <end position="193"/>
    </location>
</feature>
<feature type="compositionally biased region" description="Acidic residues" evidence="2">
    <location>
        <begin position="86"/>
        <end position="113"/>
    </location>
</feature>
<dbReference type="AlphaFoldDB" id="A0AAV2YIG4"/>
<sequence length="697" mass="79610">MPPDPQVSDCSGRAAITTVTVAANMNSDDSAASEVASDADVAQSVDGSVAESVEEDEQPPAVSKTTKQPPPAKAPAPSSPRRVSVQDEDDYEDDDGAYDDDFEEDAYSGDFEEPSPRAVQQPHAPPRVATAVRALSISMQDGSDYQSSFEPESQPSPRRSVTSGSPRARASSLVVPSSPAPPPAPPPAQTMPPPPIQLVLPPMPAPTAVTDDNLSLLLRKMESKYQDELEELHEKNALLTWKERELKNTLRQHRDELKMRKSTIEKKRRRALERRREHERMVDKLRVELSDTKAVVERLEGCLRDADEDRRTAQTLTQNVEREKRHVEEQLLKVTDQLQHALSDLQALNIRFEEAVGARIQADQRVSELILQHRMELEVMEHKCRVEVDSIRAAMARDAAEHAEEKQQLPESQRLIVEVEKERFQQLEKALRKQLQDTEAKMVRDAARWEQELVETRKARKLAEEHTEQRLREELDKISRERLQLEEQRRDLFASVARANARVDEERAKLEGLRANLETRHLKLVHDEANVQAKETYLEDRLTRLTDEEALIEARKTELLRLGREMHDRSQALARQQTNYQDMKQQLERLRSAQDDSQQRAGDLERLAHELHLQKVSLEKAAVKLHQERLLLAKQRMESRQLLDGARKLESLMKFQTAFAGYSDPANFHQNVGHLLRKDKEKDTTSSPPTQMFEEIK</sequence>
<evidence type="ECO:0000256" key="2">
    <source>
        <dbReference type="SAM" id="MobiDB-lite"/>
    </source>
</evidence>
<feature type="coiled-coil region" evidence="1">
    <location>
        <begin position="218"/>
        <end position="288"/>
    </location>
</feature>
<reference evidence="3" key="1">
    <citation type="submission" date="2022-11" db="EMBL/GenBank/DDBJ databases">
        <authorList>
            <person name="Morgan W.R."/>
            <person name="Tartar A."/>
        </authorList>
    </citation>
    <scope>NUCLEOTIDE SEQUENCE</scope>
    <source>
        <strain evidence="3">ARSEF 373</strain>
    </source>
</reference>
<protein>
    <submittedName>
        <fullName evidence="3">Uncharacterized protein</fullName>
    </submittedName>
</protein>
<reference evidence="3" key="2">
    <citation type="journal article" date="2023" name="Microbiol Resour">
        <title>Decontamination and Annotation of the Draft Genome Sequence of the Oomycete Lagenidium giganteum ARSEF 373.</title>
        <authorList>
            <person name="Morgan W.R."/>
            <person name="Tartar A."/>
        </authorList>
    </citation>
    <scope>NUCLEOTIDE SEQUENCE</scope>
    <source>
        <strain evidence="3">ARSEF 373</strain>
    </source>
</reference>
<feature type="compositionally biased region" description="Low complexity" evidence="2">
    <location>
        <begin position="146"/>
        <end position="160"/>
    </location>
</feature>
<evidence type="ECO:0000313" key="3">
    <source>
        <dbReference type="EMBL" id="DAZ94777.1"/>
    </source>
</evidence>
<accession>A0AAV2YIG4</accession>
<feature type="compositionally biased region" description="Pro residues" evidence="2">
    <location>
        <begin position="68"/>
        <end position="78"/>
    </location>
</feature>
<keyword evidence="1" id="KW-0175">Coiled coil</keyword>
<feature type="coiled-coil region" evidence="1">
    <location>
        <begin position="417"/>
        <end position="520"/>
    </location>
</feature>
<feature type="coiled-coil region" evidence="1">
    <location>
        <begin position="573"/>
        <end position="607"/>
    </location>
</feature>
<feature type="region of interest" description="Disordered" evidence="2">
    <location>
        <begin position="28"/>
        <end position="193"/>
    </location>
</feature>
<dbReference type="Proteomes" id="UP001146120">
    <property type="component" value="Unassembled WGS sequence"/>
</dbReference>